<dbReference type="InterPro" id="IPR024524">
    <property type="entry name" value="DUF3800"/>
</dbReference>
<evidence type="ECO:0000313" key="3">
    <source>
        <dbReference type="Proteomes" id="UP000095131"/>
    </source>
</evidence>
<dbReference type="EMBL" id="MDCJ01000007">
    <property type="protein sequence ID" value="ODS04572.1"/>
    <property type="molecule type" value="Genomic_DNA"/>
</dbReference>
<feature type="compositionally biased region" description="Basic residues" evidence="1">
    <location>
        <begin position="1"/>
        <end position="16"/>
    </location>
</feature>
<dbReference type="PATRIC" id="fig|45658.8.peg.3679"/>
<evidence type="ECO:0000256" key="1">
    <source>
        <dbReference type="SAM" id="MobiDB-lite"/>
    </source>
</evidence>
<dbReference type="Pfam" id="PF12686">
    <property type="entry name" value="DUF3800"/>
    <property type="match status" value="1"/>
</dbReference>
<name>A0A1E3WGD4_9VIBR</name>
<accession>A0A1E3WGD4</accession>
<evidence type="ECO:0000313" key="2">
    <source>
        <dbReference type="EMBL" id="ODS04572.1"/>
    </source>
</evidence>
<dbReference type="Proteomes" id="UP000095131">
    <property type="component" value="Unassembled WGS sequence"/>
</dbReference>
<reference evidence="2 3" key="1">
    <citation type="submission" date="2016-08" db="EMBL/GenBank/DDBJ databases">
        <title>Genome sequencing of Vibrio scophthalmi strain FP3289, an isolated from Paralichthys olivaceus.</title>
        <authorList>
            <person name="Han H.-J."/>
        </authorList>
    </citation>
    <scope>NUCLEOTIDE SEQUENCE [LARGE SCALE GENOMIC DNA]</scope>
    <source>
        <strain evidence="2 3">FP3289</strain>
    </source>
</reference>
<organism evidence="2 3">
    <name type="scientific">Vibrio scophthalmi</name>
    <dbReference type="NCBI Taxonomy" id="45658"/>
    <lineage>
        <taxon>Bacteria</taxon>
        <taxon>Pseudomonadati</taxon>
        <taxon>Pseudomonadota</taxon>
        <taxon>Gammaproteobacteria</taxon>
        <taxon>Vibrionales</taxon>
        <taxon>Vibrionaceae</taxon>
        <taxon>Vibrio</taxon>
    </lineage>
</organism>
<protein>
    <recommendedName>
        <fullName evidence="4">DUF3800 domain-containing protein</fullName>
    </recommendedName>
</protein>
<dbReference type="AlphaFoldDB" id="A0A1E3WGD4"/>
<comment type="caution">
    <text evidence="2">The sequence shown here is derived from an EMBL/GenBank/DDBJ whole genome shotgun (WGS) entry which is preliminary data.</text>
</comment>
<dbReference type="OrthoDB" id="4071750at2"/>
<dbReference type="RefSeq" id="WP_069447755.1">
    <property type="nucleotide sequence ID" value="NZ_MDCJ01000007.1"/>
</dbReference>
<gene>
    <name evidence="2" type="ORF">VSF3289_03711</name>
</gene>
<sequence length="400" mass="45020">MSRNSKQKRTQKKAKAQKVANQKAEAIRKKQSVIPSIFFDESGNTGSNLLDKNQTVFTLASCDISTKEAERLLGLVGSRAENELHFKRLKRNKAGQDGIIRLLSDPAINNESIKMNVFSKRFMVTSKIVDLLIEHMLHLKGVDLYVDGQNIALSNMLFYCFQAFCNEELVDNMYKLFVNMVKEQTEESIEAFYACVESVQASSSSDAFKSDIDQILDTKAYIDSALEGIDKTALDPSIPALFAQCIQWGNQYPKGFHLIHDDSHSIEKQREMFAQFMDWTQEEVELGYDRRKFGLPLKGKSMKFADSQKHKQIQVADIVASSFAYWAAGVAIGESDDYFFLELNKLDLDRFIGHNKIWPTPDVTPKDLGTVHDGGLNAANNMPSFLSKAKANPRVAETVS</sequence>
<proteinExistence type="predicted"/>
<evidence type="ECO:0008006" key="4">
    <source>
        <dbReference type="Google" id="ProtNLM"/>
    </source>
</evidence>
<feature type="region of interest" description="Disordered" evidence="1">
    <location>
        <begin position="1"/>
        <end position="27"/>
    </location>
</feature>